<reference evidence="2" key="1">
    <citation type="journal article" date="2023" name="Science">
        <title>Genome structures resolve the early diversification of teleost fishes.</title>
        <authorList>
            <person name="Parey E."/>
            <person name="Louis A."/>
            <person name="Montfort J."/>
            <person name="Bouchez O."/>
            <person name="Roques C."/>
            <person name="Iampietro C."/>
            <person name="Lluch J."/>
            <person name="Castinel A."/>
            <person name="Donnadieu C."/>
            <person name="Desvignes T."/>
            <person name="Floi Bucao C."/>
            <person name="Jouanno E."/>
            <person name="Wen M."/>
            <person name="Mejri S."/>
            <person name="Dirks R."/>
            <person name="Jansen H."/>
            <person name="Henkel C."/>
            <person name="Chen W.J."/>
            <person name="Zahm M."/>
            <person name="Cabau C."/>
            <person name="Klopp C."/>
            <person name="Thompson A.W."/>
            <person name="Robinson-Rechavi M."/>
            <person name="Braasch I."/>
            <person name="Lecointre G."/>
            <person name="Bobe J."/>
            <person name="Postlethwait J.H."/>
            <person name="Berthelot C."/>
            <person name="Roest Crollius H."/>
            <person name="Guiguen Y."/>
        </authorList>
    </citation>
    <scope>NUCLEOTIDE SEQUENCE</scope>
    <source>
        <strain evidence="2">WJC10195</strain>
    </source>
</reference>
<organism evidence="2 3">
    <name type="scientific">Synaphobranchus kaupii</name>
    <name type="common">Kaup's arrowtooth eel</name>
    <dbReference type="NCBI Taxonomy" id="118154"/>
    <lineage>
        <taxon>Eukaryota</taxon>
        <taxon>Metazoa</taxon>
        <taxon>Chordata</taxon>
        <taxon>Craniata</taxon>
        <taxon>Vertebrata</taxon>
        <taxon>Euteleostomi</taxon>
        <taxon>Actinopterygii</taxon>
        <taxon>Neopterygii</taxon>
        <taxon>Teleostei</taxon>
        <taxon>Anguilliformes</taxon>
        <taxon>Synaphobranchidae</taxon>
        <taxon>Synaphobranchus</taxon>
    </lineage>
</organism>
<feature type="compositionally biased region" description="Acidic residues" evidence="1">
    <location>
        <begin position="502"/>
        <end position="524"/>
    </location>
</feature>
<feature type="compositionally biased region" description="Basic and acidic residues" evidence="1">
    <location>
        <begin position="308"/>
        <end position="317"/>
    </location>
</feature>
<feature type="compositionally biased region" description="Basic and acidic residues" evidence="1">
    <location>
        <begin position="460"/>
        <end position="474"/>
    </location>
</feature>
<dbReference type="AlphaFoldDB" id="A0A9Q1EDW4"/>
<name>A0A9Q1EDW4_SYNKA</name>
<feature type="compositionally biased region" description="Polar residues" evidence="1">
    <location>
        <begin position="662"/>
        <end position="672"/>
    </location>
</feature>
<gene>
    <name evidence="2" type="ORF">SKAU_G00382470</name>
</gene>
<feature type="region of interest" description="Disordered" evidence="1">
    <location>
        <begin position="237"/>
        <end position="329"/>
    </location>
</feature>
<feature type="region of interest" description="Disordered" evidence="1">
    <location>
        <begin position="437"/>
        <end position="577"/>
    </location>
</feature>
<dbReference type="PANTHER" id="PTHR38654">
    <property type="entry name" value="BUCKY BALL-RELATED"/>
    <property type="match status" value="1"/>
</dbReference>
<feature type="compositionally biased region" description="Basic and acidic residues" evidence="1">
    <location>
        <begin position="590"/>
        <end position="599"/>
    </location>
</feature>
<accession>A0A9Q1EDW4</accession>
<keyword evidence="3" id="KW-1185">Reference proteome</keyword>
<feature type="compositionally biased region" description="Polar residues" evidence="1">
    <location>
        <begin position="7"/>
        <end position="22"/>
    </location>
</feature>
<feature type="compositionally biased region" description="Basic and acidic residues" evidence="1">
    <location>
        <begin position="174"/>
        <end position="196"/>
    </location>
</feature>
<feature type="region of interest" description="Disordered" evidence="1">
    <location>
        <begin position="167"/>
        <end position="202"/>
    </location>
</feature>
<proteinExistence type="predicted"/>
<evidence type="ECO:0000313" key="2">
    <source>
        <dbReference type="EMBL" id="KAJ8337027.1"/>
    </source>
</evidence>
<dbReference type="InterPro" id="IPR053309">
    <property type="entry name" value="Balbiani_Body_Formation"/>
</dbReference>
<dbReference type="EMBL" id="JAINUF010000019">
    <property type="protein sequence ID" value="KAJ8337027.1"/>
    <property type="molecule type" value="Genomic_DNA"/>
</dbReference>
<dbReference type="OrthoDB" id="8946276at2759"/>
<evidence type="ECO:0008006" key="4">
    <source>
        <dbReference type="Google" id="ProtNLM"/>
    </source>
</evidence>
<dbReference type="Proteomes" id="UP001152622">
    <property type="component" value="Chromosome 19"/>
</dbReference>
<feature type="region of interest" description="Disordered" evidence="1">
    <location>
        <begin position="590"/>
        <end position="672"/>
    </location>
</feature>
<evidence type="ECO:0000313" key="3">
    <source>
        <dbReference type="Proteomes" id="UP001152622"/>
    </source>
</evidence>
<protein>
    <recommendedName>
        <fullName evidence="4">Bucky ball</fullName>
    </recommendedName>
</protein>
<sequence>MEDTSIPPHSTGNGQPHQNPVNHTRPFFYVQPPSQQYYYYQWQFNNPYGHYGAYPGQGGPYGRPYMAPYPYMPCPGYIMPHAPMQPIDYRRMFNPHTSPGTDYDVRFHHQARAHRETASSETQTEARDAVSKLMVRLDRLQVSEEASEENEQDSGVVSQTSGLFLHSAQAPSHEGQREDPDPESRVAAEAELRGELSPRSAVPFRRSTAAQCIAGSSPGCAEEPVRQEVWSVGVDGVLPLDSSSCHEESDGGPVEDESVRLPAPGKLYPDSDQSSCPMSDREENQGNGRAKIQAREEATPVMLPPTHPAKEDLEQRGEVPSPEKAGATDVREEPVLDTENLQYRILRLPCDEVTTGGILQRDGPLWPIDSTPCVDATLPPAGYLPSSLGDSFLYSYYPSVAPDRQSVLSPSLDELSSRDDMFSTDLEDVESVSGRAYVGDGIPTEAARGASDPGDENEGDLWKEEEERPARETRLCASCGSCLNGGSERGKSTGTGTWACPENDEEVVEDDKAEDDDDNYDDYDERLKDACESWEVPVRKPQRPARHTQPPCVPRQKPKIAYSSEHLDPSCLEEQDQSCPRGAECCEEHKAPAYPDKFKGQNLRSAQARPRPDKPQGGDRVSTGQDNWESCGIKPRPKFWKPYPSSRGQVRPSRRRGGLQDVCTSEVQKGLR</sequence>
<dbReference type="PANTHER" id="PTHR38654:SF1">
    <property type="entry name" value="BUCKY BALL"/>
    <property type="match status" value="1"/>
</dbReference>
<feature type="region of interest" description="Disordered" evidence="1">
    <location>
        <begin position="1"/>
        <end position="25"/>
    </location>
</feature>
<evidence type="ECO:0000256" key="1">
    <source>
        <dbReference type="SAM" id="MobiDB-lite"/>
    </source>
</evidence>
<comment type="caution">
    <text evidence="2">The sequence shown here is derived from an EMBL/GenBank/DDBJ whole genome shotgun (WGS) entry which is preliminary data.</text>
</comment>